<protein>
    <submittedName>
        <fullName evidence="2">Meis_PKNOX_N domain-containing protein</fullName>
    </submittedName>
</protein>
<proteinExistence type="predicted"/>
<keyword evidence="1" id="KW-1185">Reference proteome</keyword>
<accession>A0A1I8A071</accession>
<dbReference type="AlphaFoldDB" id="A0A1I8A071"/>
<organism evidence="1 2">
    <name type="scientific">Steinernema glaseri</name>
    <dbReference type="NCBI Taxonomy" id="37863"/>
    <lineage>
        <taxon>Eukaryota</taxon>
        <taxon>Metazoa</taxon>
        <taxon>Ecdysozoa</taxon>
        <taxon>Nematoda</taxon>
        <taxon>Chromadorea</taxon>
        <taxon>Rhabditida</taxon>
        <taxon>Tylenchina</taxon>
        <taxon>Panagrolaimomorpha</taxon>
        <taxon>Strongyloidoidea</taxon>
        <taxon>Steinernematidae</taxon>
        <taxon>Steinernema</taxon>
    </lineage>
</organism>
<reference evidence="2" key="1">
    <citation type="submission" date="2016-11" db="UniProtKB">
        <authorList>
            <consortium name="WormBaseParasite"/>
        </authorList>
    </citation>
    <scope>IDENTIFICATION</scope>
</reference>
<dbReference type="Proteomes" id="UP000095287">
    <property type="component" value="Unplaced"/>
</dbReference>
<evidence type="ECO:0000313" key="2">
    <source>
        <dbReference type="WBParaSite" id="L893_g31658.t2"/>
    </source>
</evidence>
<name>A0A1I8A071_9BILA</name>
<evidence type="ECO:0000313" key="1">
    <source>
        <dbReference type="Proteomes" id="UP000095287"/>
    </source>
</evidence>
<sequence length="321" mass="34491">MQSLKRMSRVLCIMNNSLPKTTSHAAYETTPVTQQTPQVASGIVCTKGKHRQMAICKFSFASFGSLKFGDMRSCLCLFMSCFLMRAHLPHGLLFSVDVPEQNVTVKMTEDDAFRLYPFSKCQLECIDIMLAEVKCIMQQSYNNLAALASGDAPTVSGSSSSGSSSTSQPRAFEQLALNTISLGSLSQLEAPETPDANLSIEGDANNNRDHCLVDRSFLTDQSSLAHLLQAAHKCTQIGVAAVPTPPFIPGGSPAVPVCPQGLGECVAARGNGQRVTTERSYLFQQAHHCSFTSSTLTLLVVAHGSVNTVVVSYRNLVGSAY</sequence>
<dbReference type="WBParaSite" id="L893_g31658.t2">
    <property type="protein sequence ID" value="L893_g31658.t2"/>
    <property type="gene ID" value="L893_g31658"/>
</dbReference>